<accession>A0A5C7EZL5</accession>
<keyword evidence="2" id="KW-0805">Transcription regulation</keyword>
<dbReference type="PANTHER" id="PTHR43133">
    <property type="entry name" value="RNA POLYMERASE ECF-TYPE SIGMA FACTO"/>
    <property type="match status" value="1"/>
</dbReference>
<keyword evidence="4" id="KW-0804">Transcription</keyword>
<name>A0A5C7EZL5_9PROT</name>
<evidence type="ECO:0000259" key="6">
    <source>
        <dbReference type="Pfam" id="PF08281"/>
    </source>
</evidence>
<dbReference type="InParanoid" id="A0A5C7EZL5"/>
<dbReference type="Gene3D" id="1.10.10.10">
    <property type="entry name" value="Winged helix-like DNA-binding domain superfamily/Winged helix DNA-binding domain"/>
    <property type="match status" value="1"/>
</dbReference>
<keyword evidence="8" id="KW-1185">Reference proteome</keyword>
<dbReference type="AlphaFoldDB" id="A0A5C7EZL5"/>
<proteinExistence type="inferred from homology"/>
<comment type="caution">
    <text evidence="7">The sequence shown here is derived from an EMBL/GenBank/DDBJ whole genome shotgun (WGS) entry which is preliminary data.</text>
</comment>
<dbReference type="GO" id="GO:0003677">
    <property type="term" value="F:DNA binding"/>
    <property type="evidence" value="ECO:0007669"/>
    <property type="project" value="InterPro"/>
</dbReference>
<evidence type="ECO:0000313" key="8">
    <source>
        <dbReference type="Proteomes" id="UP000321201"/>
    </source>
</evidence>
<dbReference type="EMBL" id="VPFL01000004">
    <property type="protein sequence ID" value="TXF12812.1"/>
    <property type="molecule type" value="Genomic_DNA"/>
</dbReference>
<evidence type="ECO:0000256" key="2">
    <source>
        <dbReference type="ARBA" id="ARBA00023015"/>
    </source>
</evidence>
<dbReference type="CDD" id="cd06171">
    <property type="entry name" value="Sigma70_r4"/>
    <property type="match status" value="1"/>
</dbReference>
<evidence type="ECO:0000313" key="7">
    <source>
        <dbReference type="EMBL" id="TXF12812.1"/>
    </source>
</evidence>
<dbReference type="GO" id="GO:0016987">
    <property type="term" value="F:sigma factor activity"/>
    <property type="evidence" value="ECO:0007669"/>
    <property type="project" value="UniProtKB-KW"/>
</dbReference>
<dbReference type="SUPFAM" id="SSF88659">
    <property type="entry name" value="Sigma3 and sigma4 domains of RNA polymerase sigma factors"/>
    <property type="match status" value="1"/>
</dbReference>
<evidence type="ECO:0000256" key="4">
    <source>
        <dbReference type="ARBA" id="ARBA00023163"/>
    </source>
</evidence>
<sequence length="185" mass="21239">MTDEDKNRRFERLLIPHIDAAYSLAWWILRDHDRAEEAVQEAFLRAYRFFDSFHGGEGKAWLLGIVRNTCYTLYGRERLEREHEAFDEELHTPNGPAQEAEGLPLADPELEAIRNAERALVSRAIEQLPAEFREVLVLRELEGLSYKEIAKIASIPIGTVMSRLARARALVQRTLAAQLKQENGK</sequence>
<dbReference type="GO" id="GO:0006352">
    <property type="term" value="P:DNA-templated transcription initiation"/>
    <property type="evidence" value="ECO:0007669"/>
    <property type="project" value="InterPro"/>
</dbReference>
<dbReference type="InterPro" id="IPR007627">
    <property type="entry name" value="RNA_pol_sigma70_r2"/>
</dbReference>
<dbReference type="InterPro" id="IPR013324">
    <property type="entry name" value="RNA_pol_sigma_r3/r4-like"/>
</dbReference>
<protein>
    <submittedName>
        <fullName evidence="7">Sigma-70 family RNA polymerase sigma factor</fullName>
    </submittedName>
</protein>
<dbReference type="InterPro" id="IPR013249">
    <property type="entry name" value="RNA_pol_sigma70_r4_t2"/>
</dbReference>
<dbReference type="Gene3D" id="1.10.1740.10">
    <property type="match status" value="1"/>
</dbReference>
<organism evidence="7 8">
    <name type="scientific">Pelomicrobium methylotrophicum</name>
    <dbReference type="NCBI Taxonomy" id="2602750"/>
    <lineage>
        <taxon>Bacteria</taxon>
        <taxon>Pseudomonadati</taxon>
        <taxon>Pseudomonadota</taxon>
        <taxon>Hydrogenophilia</taxon>
        <taxon>Hydrogenophilia incertae sedis</taxon>
        <taxon>Pelomicrobium</taxon>
    </lineage>
</organism>
<evidence type="ECO:0000256" key="3">
    <source>
        <dbReference type="ARBA" id="ARBA00023082"/>
    </source>
</evidence>
<dbReference type="SUPFAM" id="SSF88946">
    <property type="entry name" value="Sigma2 domain of RNA polymerase sigma factors"/>
    <property type="match status" value="1"/>
</dbReference>
<feature type="domain" description="RNA polymerase sigma factor 70 region 4 type 2" evidence="6">
    <location>
        <begin position="120"/>
        <end position="169"/>
    </location>
</feature>
<keyword evidence="3" id="KW-0731">Sigma factor</keyword>
<dbReference type="Pfam" id="PF04542">
    <property type="entry name" value="Sigma70_r2"/>
    <property type="match status" value="1"/>
</dbReference>
<gene>
    <name evidence="7" type="ORF">FR698_03995</name>
</gene>
<evidence type="ECO:0000256" key="1">
    <source>
        <dbReference type="ARBA" id="ARBA00010641"/>
    </source>
</evidence>
<dbReference type="Proteomes" id="UP000321201">
    <property type="component" value="Unassembled WGS sequence"/>
</dbReference>
<dbReference type="PANTHER" id="PTHR43133:SF25">
    <property type="entry name" value="RNA POLYMERASE SIGMA FACTOR RFAY-RELATED"/>
    <property type="match status" value="1"/>
</dbReference>
<feature type="domain" description="RNA polymerase sigma-70 region 2" evidence="5">
    <location>
        <begin position="17"/>
        <end position="78"/>
    </location>
</feature>
<dbReference type="InterPro" id="IPR014284">
    <property type="entry name" value="RNA_pol_sigma-70_dom"/>
</dbReference>
<dbReference type="RefSeq" id="WP_147798893.1">
    <property type="nucleotide sequence ID" value="NZ_VPFL01000004.1"/>
</dbReference>
<dbReference type="InterPro" id="IPR036388">
    <property type="entry name" value="WH-like_DNA-bd_sf"/>
</dbReference>
<dbReference type="OrthoDB" id="5293399at2"/>
<comment type="similarity">
    <text evidence="1">Belongs to the sigma-70 factor family. ECF subfamily.</text>
</comment>
<reference evidence="7 8" key="1">
    <citation type="submission" date="2019-08" db="EMBL/GenBank/DDBJ databases">
        <title>Pelomicrobium methylotrophicum gen. nov., sp. nov. a moderately thermophilic, facultatively anaerobic, lithoautotrophic and methylotrophic bacterium isolated from a terrestrial mud volcano.</title>
        <authorList>
            <person name="Slobodkina G.B."/>
            <person name="Merkel A.Y."/>
            <person name="Slobodkin A.I."/>
        </authorList>
    </citation>
    <scope>NUCLEOTIDE SEQUENCE [LARGE SCALE GENOMIC DNA]</scope>
    <source>
        <strain evidence="7 8">SM250</strain>
    </source>
</reference>
<evidence type="ECO:0000259" key="5">
    <source>
        <dbReference type="Pfam" id="PF04542"/>
    </source>
</evidence>
<dbReference type="InterPro" id="IPR013325">
    <property type="entry name" value="RNA_pol_sigma_r2"/>
</dbReference>
<dbReference type="Pfam" id="PF08281">
    <property type="entry name" value="Sigma70_r4_2"/>
    <property type="match status" value="1"/>
</dbReference>
<dbReference type="InterPro" id="IPR039425">
    <property type="entry name" value="RNA_pol_sigma-70-like"/>
</dbReference>
<dbReference type="NCBIfam" id="TIGR02937">
    <property type="entry name" value="sigma70-ECF"/>
    <property type="match status" value="1"/>
</dbReference>